<dbReference type="GO" id="GO:0051539">
    <property type="term" value="F:4 iron, 4 sulfur cluster binding"/>
    <property type="evidence" value="ECO:0007669"/>
    <property type="project" value="UniProtKB-KW"/>
</dbReference>
<keyword evidence="2" id="KW-0949">S-adenosyl-L-methionine</keyword>
<dbReference type="EMBL" id="FZOU01000002">
    <property type="protein sequence ID" value="SNS74144.1"/>
    <property type="molecule type" value="Genomic_DNA"/>
</dbReference>
<dbReference type="GO" id="GO:0031419">
    <property type="term" value="F:cobalamin binding"/>
    <property type="evidence" value="ECO:0007669"/>
    <property type="project" value="InterPro"/>
</dbReference>
<name>A0A239H1K8_9BACT</name>
<keyword evidence="8" id="KW-1185">Reference proteome</keyword>
<dbReference type="InterPro" id="IPR034466">
    <property type="entry name" value="Methyltransferase_Class_B"/>
</dbReference>
<dbReference type="Proteomes" id="UP000198356">
    <property type="component" value="Unassembled WGS sequence"/>
</dbReference>
<protein>
    <submittedName>
        <fullName evidence="7">Hopanoid biosynthesis associated radical SAM protein HpnJ</fullName>
    </submittedName>
</protein>
<dbReference type="SMART" id="SM00729">
    <property type="entry name" value="Elp3"/>
    <property type="match status" value="1"/>
</dbReference>
<dbReference type="CDD" id="cd01335">
    <property type="entry name" value="Radical_SAM"/>
    <property type="match status" value="1"/>
</dbReference>
<accession>A0A239H1K8</accession>
<evidence type="ECO:0000256" key="1">
    <source>
        <dbReference type="ARBA" id="ARBA00001966"/>
    </source>
</evidence>
<dbReference type="Gene3D" id="3.80.30.20">
    <property type="entry name" value="tm_1862 like domain"/>
    <property type="match status" value="1"/>
</dbReference>
<evidence type="ECO:0000313" key="7">
    <source>
        <dbReference type="EMBL" id="SNS74144.1"/>
    </source>
</evidence>
<dbReference type="PANTHER" id="PTHR43409:SF16">
    <property type="entry name" value="SLR0320 PROTEIN"/>
    <property type="match status" value="1"/>
</dbReference>
<dbReference type="PANTHER" id="PTHR43409">
    <property type="entry name" value="ANAEROBIC MAGNESIUM-PROTOPORPHYRIN IX MONOMETHYL ESTER CYCLASE-RELATED"/>
    <property type="match status" value="1"/>
</dbReference>
<feature type="domain" description="Radical SAM core" evidence="6">
    <location>
        <begin position="198"/>
        <end position="421"/>
    </location>
</feature>
<dbReference type="GO" id="GO:0046872">
    <property type="term" value="F:metal ion binding"/>
    <property type="evidence" value="ECO:0007669"/>
    <property type="project" value="UniProtKB-KW"/>
</dbReference>
<dbReference type="PROSITE" id="PS51918">
    <property type="entry name" value="RADICAL_SAM"/>
    <property type="match status" value="1"/>
</dbReference>
<dbReference type="Pfam" id="PF04055">
    <property type="entry name" value="Radical_SAM"/>
    <property type="match status" value="1"/>
</dbReference>
<dbReference type="RefSeq" id="WP_089407661.1">
    <property type="nucleotide sequence ID" value="NZ_FZOU01000002.1"/>
</dbReference>
<dbReference type="InterPro" id="IPR017834">
    <property type="entry name" value="Hopanoid_synth-assoc_rSAM_HpnJ"/>
</dbReference>
<dbReference type="AlphaFoldDB" id="A0A239H1K8"/>
<evidence type="ECO:0000259" key="6">
    <source>
        <dbReference type="PROSITE" id="PS51918"/>
    </source>
</evidence>
<dbReference type="SFLD" id="SFLDG01082">
    <property type="entry name" value="B12-binding_domain_containing"/>
    <property type="match status" value="1"/>
</dbReference>
<evidence type="ECO:0000256" key="3">
    <source>
        <dbReference type="ARBA" id="ARBA00022723"/>
    </source>
</evidence>
<dbReference type="NCBIfam" id="TIGR03471">
    <property type="entry name" value="HpnJ"/>
    <property type="match status" value="1"/>
</dbReference>
<dbReference type="InterPro" id="IPR006638">
    <property type="entry name" value="Elp3/MiaA/NifB-like_rSAM"/>
</dbReference>
<keyword evidence="4" id="KW-0408">Iron</keyword>
<dbReference type="InterPro" id="IPR058240">
    <property type="entry name" value="rSAM_sf"/>
</dbReference>
<sequence length="496" mass="56238">MNKPLKTLLLNPPSFENFDGGASSRWPAVREIESYWYPVWLAYPAGLLEGSKLLDAPPHHVSADETIEIAKGYEFLVLFTSTVGWAGDHALAQAIKKANPTIKITFVGPPVTTDPDRALNECSAIDFVCRREFDYSVVEFANYKPLEEILGISYRGADGQHIHNPDRPQVEKLDKPDMPWVTDIYARDMDVTKYNVPFLLHPYVSLYSTRGCPAQCTFCLWPQTLSGHAWRKRSTDDVAAEMAHAKQLFPHVKEFFFDDDTFNIQKARTIELCAKLKPLGLTWSCTSRVTTDRDTLKAMKEAGCRLLIVGFESGDPQILKNIKKGATVERARDFVKDCHDLGLIIHADFILGLPGETKQSIRNTIDFAKSLDCETIQVSIAHAYPGTEFYDFAAKNGYITNQKMEDDAGHQMAHIEYPGLPVEYVMEMVHRFYDEYYFRPKAAFRVVWKAIVNRDVPRLYVEAKSFMKLRAQRNKASRAMKEANALKAQESVSMNA</sequence>
<organism evidence="7 8">
    <name type="scientific">Granulicella rosea</name>
    <dbReference type="NCBI Taxonomy" id="474952"/>
    <lineage>
        <taxon>Bacteria</taxon>
        <taxon>Pseudomonadati</taxon>
        <taxon>Acidobacteriota</taxon>
        <taxon>Terriglobia</taxon>
        <taxon>Terriglobales</taxon>
        <taxon>Acidobacteriaceae</taxon>
        <taxon>Granulicella</taxon>
    </lineage>
</organism>
<evidence type="ECO:0000256" key="2">
    <source>
        <dbReference type="ARBA" id="ARBA00022691"/>
    </source>
</evidence>
<proteinExistence type="predicted"/>
<dbReference type="SFLD" id="SFLDS00029">
    <property type="entry name" value="Radical_SAM"/>
    <property type="match status" value="1"/>
</dbReference>
<keyword evidence="3" id="KW-0479">Metal-binding</keyword>
<evidence type="ECO:0000256" key="4">
    <source>
        <dbReference type="ARBA" id="ARBA00023004"/>
    </source>
</evidence>
<dbReference type="InterPro" id="IPR051198">
    <property type="entry name" value="BchE-like"/>
</dbReference>
<comment type="cofactor">
    <cofactor evidence="1">
        <name>[4Fe-4S] cluster</name>
        <dbReference type="ChEBI" id="CHEBI:49883"/>
    </cofactor>
</comment>
<dbReference type="GO" id="GO:0003824">
    <property type="term" value="F:catalytic activity"/>
    <property type="evidence" value="ECO:0007669"/>
    <property type="project" value="InterPro"/>
</dbReference>
<evidence type="ECO:0000313" key="8">
    <source>
        <dbReference type="Proteomes" id="UP000198356"/>
    </source>
</evidence>
<dbReference type="SFLD" id="SFLDG01123">
    <property type="entry name" value="methyltransferase_(Class_B)"/>
    <property type="match status" value="1"/>
</dbReference>
<dbReference type="Pfam" id="PF02310">
    <property type="entry name" value="B12-binding"/>
    <property type="match status" value="1"/>
</dbReference>
<dbReference type="InterPro" id="IPR007197">
    <property type="entry name" value="rSAM"/>
</dbReference>
<dbReference type="Gene3D" id="3.40.50.280">
    <property type="entry name" value="Cobalamin-binding domain"/>
    <property type="match status" value="1"/>
</dbReference>
<dbReference type="SFLD" id="SFLDF00404">
    <property type="entry name" value="hopanetetrol_cyclitol_ether_sy"/>
    <property type="match status" value="1"/>
</dbReference>
<dbReference type="InterPro" id="IPR006158">
    <property type="entry name" value="Cobalamin-bd"/>
</dbReference>
<dbReference type="OrthoDB" id="9801424at2"/>
<keyword evidence="5" id="KW-0411">Iron-sulfur</keyword>
<reference evidence="7 8" key="1">
    <citation type="submission" date="2017-06" db="EMBL/GenBank/DDBJ databases">
        <authorList>
            <person name="Kim H.J."/>
            <person name="Triplett B.A."/>
        </authorList>
    </citation>
    <scope>NUCLEOTIDE SEQUENCE [LARGE SCALE GENOMIC DNA]</scope>
    <source>
        <strain evidence="7 8">DSM 18704</strain>
    </source>
</reference>
<dbReference type="SUPFAM" id="SSF102114">
    <property type="entry name" value="Radical SAM enzymes"/>
    <property type="match status" value="1"/>
</dbReference>
<dbReference type="GO" id="GO:0005829">
    <property type="term" value="C:cytosol"/>
    <property type="evidence" value="ECO:0007669"/>
    <property type="project" value="TreeGrafter"/>
</dbReference>
<gene>
    <name evidence="7" type="ORF">SAMN05421770_102141</name>
</gene>
<evidence type="ECO:0000256" key="5">
    <source>
        <dbReference type="ARBA" id="ARBA00023014"/>
    </source>
</evidence>
<dbReference type="InterPro" id="IPR023404">
    <property type="entry name" value="rSAM_horseshoe"/>
</dbReference>